<protein>
    <submittedName>
        <fullName evidence="2">Uncharacterized protein</fullName>
    </submittedName>
</protein>
<feature type="region of interest" description="Disordered" evidence="1">
    <location>
        <begin position="680"/>
        <end position="721"/>
    </location>
</feature>
<feature type="region of interest" description="Disordered" evidence="1">
    <location>
        <begin position="878"/>
        <end position="955"/>
    </location>
</feature>
<sequence length="1058" mass="102899">MSAAATPPPVPPSPAMPAFFPNPPLLGRTGVSGGAAALCGTPVPFGRSAGAASAAGGGGVAPPTSRVPDPFHVGDGTLWGARSPPPPPPVRGGGGGVVGGSVAAVRTLPVDGSTAAAVEAVVGGIKLHLGGRRPYVSAAEATPPPPAPRAPAVSRGGATEADDATDATDAKPTKAAAATGLDTLRGDWERATRATGRAVAGVPSAGAAALGGAVAALSGIASAAFAAGGDARMAIAPRSEDQRAFPSVAIGLLPPAAGGDGADTSATSASALVALARLPPAAGGLPPLVTATHARRSSGRRPVGDGDAVLYGVAAAAFDAGARAREAFDRLPAVQRAVAAAALVRPAPRASAWSMMKGFAAQVGPAAPAYRLAVAVATPAGGGPGVGLGGGAGGLRGGGGGGFGLSPLTVLTPYSSSFTSSAVTLDGLRAMRAARAAALRVAARRARAVAALPAAPLPSKDASASAASAPPARVPAPSAPAEPIKASVPPPPASSAAPSAPPAPAPPTEAPSTPVAAEASGVDVAAARRGGPRRRAASVWAGPAVPTAVLQIARDRARERATPSLQPPLPADAPVAVSTAAGSLVVIPSSPLVRGAAAGPPPPDAAVPPRTMGERLRSAVSVFGVPSPEPPMTADEEVVAEAAAWAVAAGALRTGLPAGGEPAVTAAWAGATTLPALPPSSLEAWTVPPPPPRSRRFRRSGRRVRAPGGAVTGPSSGPPAAAAASAAAVGVVAALAATSGVLLSSVVTLVAAATTIAAVNSVRRRTVSRPEAYVPPPGPEDGEPPSGLSATLSRASSALDAVVGGPRVQRAVRIPRSRSDADGDPTLPTPGAYEGWDESPGPPTNGGSSYTRAAAQLAPSTADSFNLGSRSGVGFAEGPFGAPSAPTDESPSAAASVAVPAPPSTTASTRETRAAAKRAARSRRGATARAPRAPRARSRRGATAAPPAPDAATAADVWRSAAFSTPPTPTGSAVTPRRPLPIIDTDARSVPLSPSFAPDAGSPVWALAVAVADVLAARVEAAGGTLARRVAETGAFGSADAGRRGWARMRSFRRRGSS</sequence>
<dbReference type="Proteomes" id="UP000218209">
    <property type="component" value="Unassembled WGS sequence"/>
</dbReference>
<feature type="region of interest" description="Disordered" evidence="1">
    <location>
        <begin position="136"/>
        <end position="176"/>
    </location>
</feature>
<feature type="compositionally biased region" description="Basic residues" evidence="1">
    <location>
        <begin position="915"/>
        <end position="940"/>
    </location>
</feature>
<feature type="region of interest" description="Disordered" evidence="1">
    <location>
        <begin position="1"/>
        <end position="26"/>
    </location>
</feature>
<evidence type="ECO:0000313" key="2">
    <source>
        <dbReference type="EMBL" id="OSX72531.1"/>
    </source>
</evidence>
<keyword evidence="3" id="KW-1185">Reference proteome</keyword>
<feature type="compositionally biased region" description="Low complexity" evidence="1">
    <location>
        <begin position="706"/>
        <end position="721"/>
    </location>
</feature>
<name>A0A1X6NV93_PORUM</name>
<feature type="region of interest" description="Disordered" evidence="1">
    <location>
        <begin position="764"/>
        <end position="790"/>
    </location>
</feature>
<feature type="compositionally biased region" description="Basic residues" evidence="1">
    <location>
        <begin position="693"/>
        <end position="705"/>
    </location>
</feature>
<feature type="compositionally biased region" description="Pro residues" evidence="1">
    <location>
        <begin position="1"/>
        <end position="24"/>
    </location>
</feature>
<feature type="compositionally biased region" description="Low complexity" evidence="1">
    <location>
        <begin position="457"/>
        <end position="471"/>
    </location>
</feature>
<feature type="compositionally biased region" description="Low complexity" evidence="1">
    <location>
        <begin position="510"/>
        <end position="519"/>
    </location>
</feature>
<evidence type="ECO:0000313" key="3">
    <source>
        <dbReference type="Proteomes" id="UP000218209"/>
    </source>
</evidence>
<accession>A0A1X6NV93</accession>
<gene>
    <name evidence="2" type="ORF">BU14_0427s0021</name>
</gene>
<evidence type="ECO:0000256" key="1">
    <source>
        <dbReference type="SAM" id="MobiDB-lite"/>
    </source>
</evidence>
<dbReference type="AlphaFoldDB" id="A0A1X6NV93"/>
<organism evidence="2 3">
    <name type="scientific">Porphyra umbilicalis</name>
    <name type="common">Purple laver</name>
    <name type="synonym">Red alga</name>
    <dbReference type="NCBI Taxonomy" id="2786"/>
    <lineage>
        <taxon>Eukaryota</taxon>
        <taxon>Rhodophyta</taxon>
        <taxon>Bangiophyceae</taxon>
        <taxon>Bangiales</taxon>
        <taxon>Bangiaceae</taxon>
        <taxon>Porphyra</taxon>
    </lineage>
</organism>
<feature type="compositionally biased region" description="Low complexity" evidence="1">
    <location>
        <begin position="941"/>
        <end position="955"/>
    </location>
</feature>
<reference evidence="2 3" key="1">
    <citation type="submission" date="2017-03" db="EMBL/GenBank/DDBJ databases">
        <title>WGS assembly of Porphyra umbilicalis.</title>
        <authorList>
            <person name="Brawley S.H."/>
            <person name="Blouin N.A."/>
            <person name="Ficko-Blean E."/>
            <person name="Wheeler G.L."/>
            <person name="Lohr M."/>
            <person name="Goodson H.V."/>
            <person name="Jenkins J.W."/>
            <person name="Blaby-Haas C.E."/>
            <person name="Helliwell K.E."/>
            <person name="Chan C."/>
            <person name="Marriage T."/>
            <person name="Bhattacharya D."/>
            <person name="Klein A.S."/>
            <person name="Badis Y."/>
            <person name="Brodie J."/>
            <person name="Cao Y."/>
            <person name="Collen J."/>
            <person name="Dittami S.M."/>
            <person name="Gachon C.M."/>
            <person name="Green B.R."/>
            <person name="Karpowicz S."/>
            <person name="Kim J.W."/>
            <person name="Kudahl U."/>
            <person name="Lin S."/>
            <person name="Michel G."/>
            <person name="Mittag M."/>
            <person name="Olson B.J."/>
            <person name="Pangilinan J."/>
            <person name="Peng Y."/>
            <person name="Qiu H."/>
            <person name="Shu S."/>
            <person name="Singer J.T."/>
            <person name="Smith A.G."/>
            <person name="Sprecher B.N."/>
            <person name="Wagner V."/>
            <person name="Wang W."/>
            <person name="Wang Z.-Y."/>
            <person name="Yan J."/>
            <person name="Yarish C."/>
            <person name="Zoeuner-Riek S."/>
            <person name="Zhuang Y."/>
            <person name="Zou Y."/>
            <person name="Lindquist E.A."/>
            <person name="Grimwood J."/>
            <person name="Barry K."/>
            <person name="Rokhsar D.S."/>
            <person name="Schmutz J."/>
            <person name="Stiller J.W."/>
            <person name="Grossman A.R."/>
            <person name="Prochnik S.E."/>
        </authorList>
    </citation>
    <scope>NUCLEOTIDE SEQUENCE [LARGE SCALE GENOMIC DNA]</scope>
    <source>
        <strain evidence="2">4086291</strain>
    </source>
</reference>
<feature type="compositionally biased region" description="Low complexity" evidence="1">
    <location>
        <begin position="890"/>
        <end position="909"/>
    </location>
</feature>
<dbReference type="EMBL" id="KV919055">
    <property type="protein sequence ID" value="OSX72531.1"/>
    <property type="molecule type" value="Genomic_DNA"/>
</dbReference>
<proteinExistence type="predicted"/>
<feature type="region of interest" description="Disordered" evidence="1">
    <location>
        <begin position="48"/>
        <end position="95"/>
    </location>
</feature>
<feature type="region of interest" description="Disordered" evidence="1">
    <location>
        <begin position="814"/>
        <end position="851"/>
    </location>
</feature>
<feature type="region of interest" description="Disordered" evidence="1">
    <location>
        <begin position="457"/>
        <end position="519"/>
    </location>
</feature>
<feature type="compositionally biased region" description="Pro residues" evidence="1">
    <location>
        <begin position="488"/>
        <end position="509"/>
    </location>
</feature>